<comment type="caution">
    <text evidence="2">The sequence shown here is derived from an EMBL/GenBank/DDBJ whole genome shotgun (WGS) entry which is preliminary data.</text>
</comment>
<dbReference type="Proteomes" id="UP001054945">
    <property type="component" value="Unassembled WGS sequence"/>
</dbReference>
<dbReference type="AlphaFoldDB" id="A0AAV4XE04"/>
<reference evidence="2 3" key="1">
    <citation type="submission" date="2021-06" db="EMBL/GenBank/DDBJ databases">
        <title>Caerostris extrusa draft genome.</title>
        <authorList>
            <person name="Kono N."/>
            <person name="Arakawa K."/>
        </authorList>
    </citation>
    <scope>NUCLEOTIDE SEQUENCE [LARGE SCALE GENOMIC DNA]</scope>
</reference>
<protein>
    <submittedName>
        <fullName evidence="2">Uncharacterized protein</fullName>
    </submittedName>
</protein>
<dbReference type="EMBL" id="BPLR01017577">
    <property type="protein sequence ID" value="GIY92693.1"/>
    <property type="molecule type" value="Genomic_DNA"/>
</dbReference>
<name>A0AAV4XE04_CAEEX</name>
<evidence type="ECO:0000313" key="2">
    <source>
        <dbReference type="EMBL" id="GIY92693.1"/>
    </source>
</evidence>
<evidence type="ECO:0000256" key="1">
    <source>
        <dbReference type="SAM" id="MobiDB-lite"/>
    </source>
</evidence>
<proteinExistence type="predicted"/>
<feature type="compositionally biased region" description="Basic residues" evidence="1">
    <location>
        <begin position="14"/>
        <end position="27"/>
    </location>
</feature>
<accession>A0AAV4XE04</accession>
<sequence>MEARQEKESESRERIKKRNRGQSRRKSQIFQQGDRSTMPTHHGKPVYIGHHLTIPVVLLSITQHAQSVVPRDHVH</sequence>
<organism evidence="2 3">
    <name type="scientific">Caerostris extrusa</name>
    <name type="common">Bark spider</name>
    <name type="synonym">Caerostris bankana</name>
    <dbReference type="NCBI Taxonomy" id="172846"/>
    <lineage>
        <taxon>Eukaryota</taxon>
        <taxon>Metazoa</taxon>
        <taxon>Ecdysozoa</taxon>
        <taxon>Arthropoda</taxon>
        <taxon>Chelicerata</taxon>
        <taxon>Arachnida</taxon>
        <taxon>Araneae</taxon>
        <taxon>Araneomorphae</taxon>
        <taxon>Entelegynae</taxon>
        <taxon>Araneoidea</taxon>
        <taxon>Araneidae</taxon>
        <taxon>Caerostris</taxon>
    </lineage>
</organism>
<keyword evidence="3" id="KW-1185">Reference proteome</keyword>
<gene>
    <name evidence="2" type="ORF">CEXT_615051</name>
</gene>
<feature type="region of interest" description="Disordered" evidence="1">
    <location>
        <begin position="1"/>
        <end position="46"/>
    </location>
</feature>
<feature type="compositionally biased region" description="Basic and acidic residues" evidence="1">
    <location>
        <begin position="1"/>
        <end position="13"/>
    </location>
</feature>
<feature type="compositionally biased region" description="Polar residues" evidence="1">
    <location>
        <begin position="28"/>
        <end position="39"/>
    </location>
</feature>
<evidence type="ECO:0000313" key="3">
    <source>
        <dbReference type="Proteomes" id="UP001054945"/>
    </source>
</evidence>